<dbReference type="PANTHER" id="PTHR43798:SF31">
    <property type="entry name" value="AB HYDROLASE SUPERFAMILY PROTEIN YCLE"/>
    <property type="match status" value="1"/>
</dbReference>
<dbReference type="InterPro" id="IPR029058">
    <property type="entry name" value="AB_hydrolase_fold"/>
</dbReference>
<dbReference type="PRINTS" id="PR00111">
    <property type="entry name" value="ABHYDROLASE"/>
</dbReference>
<reference evidence="3" key="2">
    <citation type="submission" date="2020-01" db="EMBL/GenBank/DDBJ databases">
        <authorList>
            <person name="Campanaro S."/>
        </authorList>
    </citation>
    <scope>NUCLEOTIDE SEQUENCE</scope>
    <source>
        <strain evidence="3">AS06rmzACSIP_7</strain>
    </source>
</reference>
<dbReference type="EMBL" id="JAAYEE010000028">
    <property type="protein sequence ID" value="NLW34159.1"/>
    <property type="molecule type" value="Genomic_DNA"/>
</dbReference>
<dbReference type="Gene3D" id="3.40.50.1820">
    <property type="entry name" value="alpha/beta hydrolase"/>
    <property type="match status" value="1"/>
</dbReference>
<evidence type="ECO:0000256" key="1">
    <source>
        <dbReference type="ARBA" id="ARBA00022801"/>
    </source>
</evidence>
<feature type="domain" description="AB hydrolase-1" evidence="2">
    <location>
        <begin position="13"/>
        <end position="109"/>
    </location>
</feature>
<evidence type="ECO:0000259" key="2">
    <source>
        <dbReference type="Pfam" id="PF00561"/>
    </source>
</evidence>
<name>A0A971S025_9BACT</name>
<comment type="caution">
    <text evidence="3">The sequence shown here is derived from an EMBL/GenBank/DDBJ whole genome shotgun (WGS) entry which is preliminary data.</text>
</comment>
<dbReference type="Proteomes" id="UP000777265">
    <property type="component" value="Unassembled WGS sequence"/>
</dbReference>
<keyword evidence="1 3" id="KW-0378">Hydrolase</keyword>
<evidence type="ECO:0000313" key="3">
    <source>
        <dbReference type="EMBL" id="NLW34159.1"/>
    </source>
</evidence>
<sequence length="250" mass="28170">MDVYTERHGSGEPILFVHGAGGSSEYWYYQKEHLKRHMEVLTIDLPGHGRSVGDGCRSIEEFREAVREALQKLGIKKCYMAGHSMGGAIAMSFALAYPDILKGIVLICTGARLRALPAILDGLMKDKEATVRMIIDYAFSRKIPEKLKEKGFMDMMRCNAETIYNDFVACDRFDAMNLLKSIQTPSLIICGEDDLLTPPKYSEYLHKIIRNSQLNLIRDAGHMAPLEKPEEINNMILPFVAEIEKARNGL</sequence>
<dbReference type="Pfam" id="PF00561">
    <property type="entry name" value="Abhydrolase_1"/>
    <property type="match status" value="2"/>
</dbReference>
<dbReference type="PANTHER" id="PTHR43798">
    <property type="entry name" value="MONOACYLGLYCEROL LIPASE"/>
    <property type="match status" value="1"/>
</dbReference>
<dbReference type="GO" id="GO:0016787">
    <property type="term" value="F:hydrolase activity"/>
    <property type="evidence" value="ECO:0007669"/>
    <property type="project" value="UniProtKB-KW"/>
</dbReference>
<proteinExistence type="predicted"/>
<evidence type="ECO:0000313" key="4">
    <source>
        <dbReference type="Proteomes" id="UP000777265"/>
    </source>
</evidence>
<dbReference type="GO" id="GO:0016020">
    <property type="term" value="C:membrane"/>
    <property type="evidence" value="ECO:0007669"/>
    <property type="project" value="TreeGrafter"/>
</dbReference>
<dbReference type="InterPro" id="IPR050266">
    <property type="entry name" value="AB_hydrolase_sf"/>
</dbReference>
<organism evidence="3 4">
    <name type="scientific">Syntrophorhabdus aromaticivorans</name>
    <dbReference type="NCBI Taxonomy" id="328301"/>
    <lineage>
        <taxon>Bacteria</taxon>
        <taxon>Pseudomonadati</taxon>
        <taxon>Thermodesulfobacteriota</taxon>
        <taxon>Syntrophorhabdia</taxon>
        <taxon>Syntrophorhabdales</taxon>
        <taxon>Syntrophorhabdaceae</taxon>
        <taxon>Syntrophorhabdus</taxon>
    </lineage>
</organism>
<dbReference type="SUPFAM" id="SSF53474">
    <property type="entry name" value="alpha/beta-Hydrolases"/>
    <property type="match status" value="1"/>
</dbReference>
<dbReference type="InterPro" id="IPR000073">
    <property type="entry name" value="AB_hydrolase_1"/>
</dbReference>
<dbReference type="AlphaFoldDB" id="A0A971S025"/>
<feature type="domain" description="AB hydrolase-1" evidence="2">
    <location>
        <begin position="175"/>
        <end position="229"/>
    </location>
</feature>
<accession>A0A971S025</accession>
<protein>
    <submittedName>
        <fullName evidence="3">Alpha/beta hydrolase</fullName>
    </submittedName>
</protein>
<reference evidence="3" key="1">
    <citation type="journal article" date="2020" name="Biotechnol. Biofuels">
        <title>New insights from the biogas microbiome by comprehensive genome-resolved metagenomics of nearly 1600 species originating from multiple anaerobic digesters.</title>
        <authorList>
            <person name="Campanaro S."/>
            <person name="Treu L."/>
            <person name="Rodriguez-R L.M."/>
            <person name="Kovalovszki A."/>
            <person name="Ziels R.M."/>
            <person name="Maus I."/>
            <person name="Zhu X."/>
            <person name="Kougias P.G."/>
            <person name="Basile A."/>
            <person name="Luo G."/>
            <person name="Schluter A."/>
            <person name="Konstantinidis K.T."/>
            <person name="Angelidaki I."/>
        </authorList>
    </citation>
    <scope>NUCLEOTIDE SEQUENCE</scope>
    <source>
        <strain evidence="3">AS06rmzACSIP_7</strain>
    </source>
</reference>
<gene>
    <name evidence="3" type="ORF">GXY80_01570</name>
</gene>